<organism evidence="14 15">
    <name type="scientific">Drosophila suzukii</name>
    <name type="common">Spotted-wing drosophila fruit fly</name>
    <dbReference type="NCBI Taxonomy" id="28584"/>
    <lineage>
        <taxon>Eukaryota</taxon>
        <taxon>Metazoa</taxon>
        <taxon>Ecdysozoa</taxon>
        <taxon>Arthropoda</taxon>
        <taxon>Hexapoda</taxon>
        <taxon>Insecta</taxon>
        <taxon>Pterygota</taxon>
        <taxon>Neoptera</taxon>
        <taxon>Endopterygota</taxon>
        <taxon>Diptera</taxon>
        <taxon>Brachycera</taxon>
        <taxon>Muscomorpha</taxon>
        <taxon>Ephydroidea</taxon>
        <taxon>Drosophilidae</taxon>
        <taxon>Drosophila</taxon>
        <taxon>Sophophora</taxon>
    </lineage>
</organism>
<comment type="subcellular location">
    <subcellularLocation>
        <location evidence="3">Endoplasmic reticulum lumen</location>
    </subcellularLocation>
</comment>
<dbReference type="EC" id="1.14.11.2" evidence="5"/>
<dbReference type="RefSeq" id="XP_065722453.2">
    <property type="nucleotide sequence ID" value="XM_065866381.2"/>
</dbReference>
<evidence type="ECO:0000256" key="8">
    <source>
        <dbReference type="ARBA" id="ARBA00022896"/>
    </source>
</evidence>
<evidence type="ECO:0000256" key="4">
    <source>
        <dbReference type="ARBA" id="ARBA00006511"/>
    </source>
</evidence>
<keyword evidence="12" id="KW-0325">Glycoprotein</keyword>
<reference evidence="15" key="1">
    <citation type="submission" date="2025-08" db="UniProtKB">
        <authorList>
            <consortium name="RefSeq"/>
        </authorList>
    </citation>
    <scope>IDENTIFICATION</scope>
</reference>
<dbReference type="GO" id="GO:0005506">
    <property type="term" value="F:iron ion binding"/>
    <property type="evidence" value="ECO:0007669"/>
    <property type="project" value="InterPro"/>
</dbReference>
<comment type="function">
    <text evidence="2">Catalyzes the post-translational formation of 4-hydroxyproline in -Xaa-Pro-Gly- sequences in collagens and other proteins.</text>
</comment>
<comment type="similarity">
    <text evidence="4">Belongs to the P4HA family.</text>
</comment>
<dbReference type="InterPro" id="IPR044862">
    <property type="entry name" value="Pro_4_hyd_alph_FE2OG_OXY"/>
</dbReference>
<keyword evidence="8" id="KW-0847">Vitamin C</keyword>
<dbReference type="GeneID" id="108006081"/>
<dbReference type="InterPro" id="IPR045054">
    <property type="entry name" value="P4HA-like"/>
</dbReference>
<dbReference type="InterPro" id="IPR005123">
    <property type="entry name" value="Oxoglu/Fe-dep_dioxygenase_dom"/>
</dbReference>
<evidence type="ECO:0000313" key="14">
    <source>
        <dbReference type="Proteomes" id="UP001652628"/>
    </source>
</evidence>
<evidence type="ECO:0000256" key="11">
    <source>
        <dbReference type="ARBA" id="ARBA00023004"/>
    </source>
</evidence>
<dbReference type="GO" id="GO:0004656">
    <property type="term" value="F:procollagen-proline 4-dioxygenase activity"/>
    <property type="evidence" value="ECO:0007669"/>
    <property type="project" value="UniProtKB-EC"/>
</dbReference>
<dbReference type="InterPro" id="IPR013547">
    <property type="entry name" value="P4H_N"/>
</dbReference>
<accession>A0AB40DJU8</accession>
<evidence type="ECO:0000256" key="12">
    <source>
        <dbReference type="ARBA" id="ARBA00023180"/>
    </source>
</evidence>
<dbReference type="InterPro" id="IPR006620">
    <property type="entry name" value="Pro_4_hyd_alph"/>
</dbReference>
<dbReference type="Pfam" id="PF08336">
    <property type="entry name" value="P4Ha_N"/>
    <property type="match status" value="1"/>
</dbReference>
<evidence type="ECO:0000313" key="15">
    <source>
        <dbReference type="RefSeq" id="XP_065722453.2"/>
    </source>
</evidence>
<keyword evidence="10" id="KW-0560">Oxidoreductase</keyword>
<dbReference type="Proteomes" id="UP001652628">
    <property type="component" value="Chromosome 3"/>
</dbReference>
<keyword evidence="14" id="KW-1185">Reference proteome</keyword>
<evidence type="ECO:0000256" key="5">
    <source>
        <dbReference type="ARBA" id="ARBA00012269"/>
    </source>
</evidence>
<evidence type="ECO:0000259" key="13">
    <source>
        <dbReference type="PROSITE" id="PS51471"/>
    </source>
</evidence>
<keyword evidence="7" id="KW-0256">Endoplasmic reticulum</keyword>
<evidence type="ECO:0000256" key="9">
    <source>
        <dbReference type="ARBA" id="ARBA00022964"/>
    </source>
</evidence>
<dbReference type="PROSITE" id="PS51471">
    <property type="entry name" value="FE2OG_OXY"/>
    <property type="match status" value="1"/>
</dbReference>
<evidence type="ECO:0000256" key="10">
    <source>
        <dbReference type="ARBA" id="ARBA00023002"/>
    </source>
</evidence>
<proteinExistence type="inferred from homology"/>
<dbReference type="GO" id="GO:0031418">
    <property type="term" value="F:L-ascorbic acid binding"/>
    <property type="evidence" value="ECO:0007669"/>
    <property type="project" value="UniProtKB-KW"/>
</dbReference>
<evidence type="ECO:0000256" key="6">
    <source>
        <dbReference type="ARBA" id="ARBA00022723"/>
    </source>
</evidence>
<dbReference type="PANTHER" id="PTHR10869:SF244">
    <property type="entry name" value="PROLYL 4-HYDROXYLASE SUBUNIT ALPHA-2"/>
    <property type="match status" value="1"/>
</dbReference>
<evidence type="ECO:0000256" key="2">
    <source>
        <dbReference type="ARBA" id="ARBA00002035"/>
    </source>
</evidence>
<dbReference type="SMART" id="SM00702">
    <property type="entry name" value="P4Hc"/>
    <property type="match status" value="1"/>
</dbReference>
<name>A0AB40DJU8_DROSZ</name>
<dbReference type="PANTHER" id="PTHR10869">
    <property type="entry name" value="PROLYL 4-HYDROXYLASE ALPHA SUBUNIT"/>
    <property type="match status" value="1"/>
</dbReference>
<evidence type="ECO:0000256" key="1">
    <source>
        <dbReference type="ARBA" id="ARBA00001961"/>
    </source>
</evidence>
<evidence type="ECO:0000256" key="7">
    <source>
        <dbReference type="ARBA" id="ARBA00022824"/>
    </source>
</evidence>
<keyword evidence="9" id="KW-0223">Dioxygenase</keyword>
<dbReference type="Pfam" id="PF13640">
    <property type="entry name" value="2OG-FeII_Oxy_3"/>
    <property type="match status" value="1"/>
</dbReference>
<dbReference type="InterPro" id="IPR011990">
    <property type="entry name" value="TPR-like_helical_dom_sf"/>
</dbReference>
<sequence length="495" mass="56301">MFSLKYLSFIGCLCAYINLPQGFSEPVLKKSIAVSTVELIKLLDVEDDLVENLKAYVEILKKKLHLIEKSLITMSTEHKEMKSDYEAYLGNPLNSFRLIHRLHTSWRKWHDYALKTNGDALVHMKKAPDMRKRLPTSLDLEIACRGINDLMSFYNLKPDELVAGNLAGYSKPQTALSAQDCLALGEFSIQIRNEDLAEAWFNTSLARLTEDKLSYKAFKFSRQRVHTSWGLLLMKNNQLTDASNHIDKDPKELSPRTVSLHFQNELATERNCSAVYRKPSRLHCRYNSSTTPFTRIAPLKMEELSTDPYMVIFHDVIYDSEVDSMLNSSQFLLSLVDAGQKSDVRTSKDSNIEDIDKLENRVADMTGLNMDMSEAFSLINYGLGGHYILHYDFFNFTNQMRKRQGDRLATVLFYLGDVDSGGSTIFPIINVTVTPKKGSALLWYNLHNSGDVNLKTLHSACPVISGSKYVLTKWINELPQMFSTPCMKNANLHSD</sequence>
<keyword evidence="6" id="KW-0479">Metal-binding</keyword>
<protein>
    <recommendedName>
        <fullName evidence="5">procollagen-proline 4-dioxygenase</fullName>
        <ecNumber evidence="5">1.14.11.2</ecNumber>
    </recommendedName>
</protein>
<dbReference type="Gene3D" id="1.25.40.10">
    <property type="entry name" value="Tetratricopeptide repeat domain"/>
    <property type="match status" value="1"/>
</dbReference>
<dbReference type="Gene3D" id="6.10.140.1460">
    <property type="match status" value="1"/>
</dbReference>
<keyword evidence="11" id="KW-0408">Iron</keyword>
<gene>
    <name evidence="15" type="primary">LOC108006081</name>
</gene>
<dbReference type="GO" id="GO:0005788">
    <property type="term" value="C:endoplasmic reticulum lumen"/>
    <property type="evidence" value="ECO:0007669"/>
    <property type="project" value="UniProtKB-SubCell"/>
</dbReference>
<feature type="domain" description="Fe2OG dioxygenase" evidence="13">
    <location>
        <begin position="372"/>
        <end position="477"/>
    </location>
</feature>
<comment type="cofactor">
    <cofactor evidence="1">
        <name>L-ascorbate</name>
        <dbReference type="ChEBI" id="CHEBI:38290"/>
    </cofactor>
</comment>
<dbReference type="Gene3D" id="2.60.120.620">
    <property type="entry name" value="q2cbj1_9rhob like domain"/>
    <property type="match status" value="1"/>
</dbReference>
<evidence type="ECO:0000256" key="3">
    <source>
        <dbReference type="ARBA" id="ARBA00004319"/>
    </source>
</evidence>
<dbReference type="AlphaFoldDB" id="A0AB40DJU8"/>